<dbReference type="Proteomes" id="UP001142610">
    <property type="component" value="Unassembled WGS sequence"/>
</dbReference>
<dbReference type="PANTHER" id="PTHR30432:SF1">
    <property type="entry name" value="DNA-BINDING TRANSCRIPTIONAL DUAL REGULATOR MODE"/>
    <property type="match status" value="1"/>
</dbReference>
<accession>A0A9X2L870</accession>
<dbReference type="AlphaFoldDB" id="A0A9X2L870"/>
<comment type="caution">
    <text evidence="1">The sequence shown here is derived from an EMBL/GenBank/DDBJ whole genome shotgun (WGS) entry which is preliminary data.</text>
</comment>
<name>A0A9X2L870_9PROT</name>
<protein>
    <submittedName>
        <fullName evidence="1">LysR family transcriptional regulator</fullName>
    </submittedName>
</protein>
<reference evidence="1" key="1">
    <citation type="submission" date="2022-07" db="EMBL/GenBank/DDBJ databases">
        <title>Parvularcula maris sp. nov., an algicidal bacterium isolated from seawater.</title>
        <authorList>
            <person name="Li F."/>
        </authorList>
    </citation>
    <scope>NUCLEOTIDE SEQUENCE</scope>
    <source>
        <strain evidence="1">BGMRC 0090</strain>
    </source>
</reference>
<dbReference type="InterPro" id="IPR036388">
    <property type="entry name" value="WH-like_DNA-bd_sf"/>
</dbReference>
<dbReference type="InterPro" id="IPR051815">
    <property type="entry name" value="Molybdate_resp_trans_reg"/>
</dbReference>
<dbReference type="SUPFAM" id="SSF46785">
    <property type="entry name" value="Winged helix' DNA-binding domain"/>
    <property type="match status" value="1"/>
</dbReference>
<sequence length="116" mass="11978">MSTGDVTLSIRLDLPGGGRIGPGKVALMRALREAGSLRRAAEALGMSYRRVWKLTEELNTAAGFTVVEKAAGGEGGGGARLSERGAELLSACERVILAAEKATEAERANVKALAAP</sequence>
<gene>
    <name evidence="1" type="ORF">NOG11_05630</name>
</gene>
<dbReference type="PANTHER" id="PTHR30432">
    <property type="entry name" value="TRANSCRIPTIONAL REGULATOR MODE"/>
    <property type="match status" value="1"/>
</dbReference>
<evidence type="ECO:0000313" key="2">
    <source>
        <dbReference type="Proteomes" id="UP001142610"/>
    </source>
</evidence>
<proteinExistence type="predicted"/>
<dbReference type="EMBL" id="JANIBC010000002">
    <property type="protein sequence ID" value="MCQ8184866.1"/>
    <property type="molecule type" value="Genomic_DNA"/>
</dbReference>
<organism evidence="1 2">
    <name type="scientific">Parvularcula maris</name>
    <dbReference type="NCBI Taxonomy" id="2965077"/>
    <lineage>
        <taxon>Bacteria</taxon>
        <taxon>Pseudomonadati</taxon>
        <taxon>Pseudomonadota</taxon>
        <taxon>Alphaproteobacteria</taxon>
        <taxon>Parvularculales</taxon>
        <taxon>Parvularculaceae</taxon>
        <taxon>Parvularcula</taxon>
    </lineage>
</organism>
<evidence type="ECO:0000313" key="1">
    <source>
        <dbReference type="EMBL" id="MCQ8184866.1"/>
    </source>
</evidence>
<dbReference type="InterPro" id="IPR036390">
    <property type="entry name" value="WH_DNA-bd_sf"/>
</dbReference>
<keyword evidence="2" id="KW-1185">Reference proteome</keyword>
<dbReference type="RefSeq" id="WP_256618716.1">
    <property type="nucleotide sequence ID" value="NZ_JANIBC010000002.1"/>
</dbReference>
<dbReference type="Gene3D" id="1.10.10.10">
    <property type="entry name" value="Winged helix-like DNA-binding domain superfamily/Winged helix DNA-binding domain"/>
    <property type="match status" value="1"/>
</dbReference>